<gene>
    <name evidence="4" type="ORF">QYE76_018529</name>
</gene>
<feature type="domain" description="SMP" evidence="3">
    <location>
        <begin position="126"/>
        <end position="185"/>
    </location>
</feature>
<dbReference type="Pfam" id="PF04927">
    <property type="entry name" value="SMP"/>
    <property type="match status" value="2"/>
</dbReference>
<evidence type="ECO:0000313" key="5">
    <source>
        <dbReference type="Proteomes" id="UP001231189"/>
    </source>
</evidence>
<proteinExistence type="inferred from homology"/>
<dbReference type="PANTHER" id="PTHR31174">
    <property type="entry name" value="SEED MATURATION FAMILY PROTEIN"/>
    <property type="match status" value="1"/>
</dbReference>
<sequence length="224" mass="23513">MEQGQPRVDCQAYAQTKTSNQARVLEGPEAVTPRDADELNVERLAHVGCGDVVDEEYDTKVKVAEALEAAAQAVGDQPVERSDAAAIRAAEARVVGPGATIPGGVAEQAEQAAESNATAGHDKDKVTIADVLKWNATAKLPTDKAVTKEDAAAAVEAEAACAPGEATKPYGVGAALTEAARHNQEESLFLWVKQQFGGHLNPTVYTTSDDSLLQDRIPVRARSG</sequence>
<keyword evidence="2" id="KW-0677">Repeat</keyword>
<name>A0AAD8QAM8_LOLMU</name>
<evidence type="ECO:0000256" key="1">
    <source>
        <dbReference type="ARBA" id="ARBA00010733"/>
    </source>
</evidence>
<protein>
    <recommendedName>
        <fullName evidence="3">SMP domain-containing protein</fullName>
    </recommendedName>
</protein>
<dbReference type="Proteomes" id="UP001231189">
    <property type="component" value="Unassembled WGS sequence"/>
</dbReference>
<dbReference type="EMBL" id="JAUUTY010000629">
    <property type="protein sequence ID" value="KAK1597539.1"/>
    <property type="molecule type" value="Genomic_DNA"/>
</dbReference>
<dbReference type="InterPro" id="IPR042971">
    <property type="entry name" value="LEA_SMP"/>
</dbReference>
<organism evidence="4 5">
    <name type="scientific">Lolium multiflorum</name>
    <name type="common">Italian ryegrass</name>
    <name type="synonym">Lolium perenne subsp. multiflorum</name>
    <dbReference type="NCBI Taxonomy" id="4521"/>
    <lineage>
        <taxon>Eukaryota</taxon>
        <taxon>Viridiplantae</taxon>
        <taxon>Streptophyta</taxon>
        <taxon>Embryophyta</taxon>
        <taxon>Tracheophyta</taxon>
        <taxon>Spermatophyta</taxon>
        <taxon>Magnoliopsida</taxon>
        <taxon>Liliopsida</taxon>
        <taxon>Poales</taxon>
        <taxon>Poaceae</taxon>
        <taxon>BOP clade</taxon>
        <taxon>Pooideae</taxon>
        <taxon>Poodae</taxon>
        <taxon>Poeae</taxon>
        <taxon>Poeae Chloroplast Group 2 (Poeae type)</taxon>
        <taxon>Loliodinae</taxon>
        <taxon>Loliinae</taxon>
        <taxon>Lolium</taxon>
    </lineage>
</organism>
<reference evidence="4" key="1">
    <citation type="submission" date="2023-07" db="EMBL/GenBank/DDBJ databases">
        <title>A chromosome-level genome assembly of Lolium multiflorum.</title>
        <authorList>
            <person name="Chen Y."/>
            <person name="Copetti D."/>
            <person name="Kolliker R."/>
            <person name="Studer B."/>
        </authorList>
    </citation>
    <scope>NUCLEOTIDE SEQUENCE</scope>
    <source>
        <strain evidence="4">02402/16</strain>
        <tissue evidence="4">Leaf</tissue>
    </source>
</reference>
<evidence type="ECO:0000259" key="3">
    <source>
        <dbReference type="Pfam" id="PF04927"/>
    </source>
</evidence>
<dbReference type="PANTHER" id="PTHR31174:SF4">
    <property type="entry name" value="OS03G0747500 PROTEIN"/>
    <property type="match status" value="1"/>
</dbReference>
<keyword evidence="5" id="KW-1185">Reference proteome</keyword>
<evidence type="ECO:0000256" key="2">
    <source>
        <dbReference type="ARBA" id="ARBA00022737"/>
    </source>
</evidence>
<dbReference type="AlphaFoldDB" id="A0AAD8QAM8"/>
<accession>A0AAD8QAM8</accession>
<evidence type="ECO:0000313" key="4">
    <source>
        <dbReference type="EMBL" id="KAK1597539.1"/>
    </source>
</evidence>
<feature type="domain" description="SMP" evidence="3">
    <location>
        <begin position="61"/>
        <end position="118"/>
    </location>
</feature>
<comment type="similarity">
    <text evidence="1">Belongs to the LEA type SMP family.</text>
</comment>
<dbReference type="InterPro" id="IPR007011">
    <property type="entry name" value="LEA_SMP_dom"/>
</dbReference>
<comment type="caution">
    <text evidence="4">The sequence shown here is derived from an EMBL/GenBank/DDBJ whole genome shotgun (WGS) entry which is preliminary data.</text>
</comment>